<organism evidence="3 4">
    <name type="scientific">Streptomyces rubradiris</name>
    <name type="common">Streptomyces achromogenes subsp. rubradiris</name>
    <dbReference type="NCBI Taxonomy" id="285531"/>
    <lineage>
        <taxon>Bacteria</taxon>
        <taxon>Bacillati</taxon>
        <taxon>Actinomycetota</taxon>
        <taxon>Actinomycetes</taxon>
        <taxon>Kitasatosporales</taxon>
        <taxon>Streptomycetaceae</taxon>
        <taxon>Streptomyces</taxon>
    </lineage>
</organism>
<proteinExistence type="predicted"/>
<feature type="signal peptide" evidence="2">
    <location>
        <begin position="1"/>
        <end position="25"/>
    </location>
</feature>
<gene>
    <name evidence="3" type="ORF">Srubr_21360</name>
</gene>
<comment type="caution">
    <text evidence="3">The sequence shown here is derived from an EMBL/GenBank/DDBJ whole genome shotgun (WGS) entry which is preliminary data.</text>
</comment>
<evidence type="ECO:0000313" key="4">
    <source>
        <dbReference type="Proteomes" id="UP000646738"/>
    </source>
</evidence>
<accession>A0ABQ3R8W2</accession>
<evidence type="ECO:0000256" key="2">
    <source>
        <dbReference type="SAM" id="SignalP"/>
    </source>
</evidence>
<sequence>MGTAGAVTLVSLGMLGLSAPTAAFAEAGAPEAPRVVCGTDGATGLAVSAGSAGDCGAALRVADAYTKAGLREGGAVTVVNSDGTVWRCQEQQGDPNPYQECVDTTDTTRHVTLTS</sequence>
<feature type="chain" id="PRO_5047086232" description="Secreted protein" evidence="2">
    <location>
        <begin position="26"/>
        <end position="115"/>
    </location>
</feature>
<evidence type="ECO:0000313" key="3">
    <source>
        <dbReference type="EMBL" id="GHI52290.1"/>
    </source>
</evidence>
<reference evidence="4" key="1">
    <citation type="submission" date="2023-07" db="EMBL/GenBank/DDBJ databases">
        <title>Whole genome shotgun sequence of Streptomyces achromogenes subsp. rubradiris NBRC 14000.</title>
        <authorList>
            <person name="Komaki H."/>
            <person name="Tamura T."/>
        </authorList>
    </citation>
    <scope>NUCLEOTIDE SEQUENCE [LARGE SCALE GENOMIC DNA]</scope>
    <source>
        <strain evidence="4">NBRC 14000</strain>
    </source>
</reference>
<dbReference type="Proteomes" id="UP000646738">
    <property type="component" value="Unassembled WGS sequence"/>
</dbReference>
<name>A0ABQ3R8W2_STRRR</name>
<evidence type="ECO:0000256" key="1">
    <source>
        <dbReference type="SAM" id="MobiDB-lite"/>
    </source>
</evidence>
<feature type="region of interest" description="Disordered" evidence="1">
    <location>
        <begin position="90"/>
        <end position="115"/>
    </location>
</feature>
<dbReference type="EMBL" id="BNEA01000007">
    <property type="protein sequence ID" value="GHI52290.1"/>
    <property type="molecule type" value="Genomic_DNA"/>
</dbReference>
<feature type="compositionally biased region" description="Low complexity" evidence="1">
    <location>
        <begin position="102"/>
        <end position="115"/>
    </location>
</feature>
<keyword evidence="2" id="KW-0732">Signal</keyword>
<keyword evidence="4" id="KW-1185">Reference proteome</keyword>
<evidence type="ECO:0008006" key="5">
    <source>
        <dbReference type="Google" id="ProtNLM"/>
    </source>
</evidence>
<protein>
    <recommendedName>
        <fullName evidence="5">Secreted protein</fullName>
    </recommendedName>
</protein>